<name>A0ABS1D072_9PROT</name>
<keyword evidence="3" id="KW-0560">Oxidoreductase</keyword>
<evidence type="ECO:0000313" key="4">
    <source>
        <dbReference type="EMBL" id="MBK1660191.1"/>
    </source>
</evidence>
<proteinExistence type="predicted"/>
<dbReference type="EMBL" id="NRSG01000154">
    <property type="protein sequence ID" value="MBK1660191.1"/>
    <property type="molecule type" value="Genomic_DNA"/>
</dbReference>
<organism evidence="4 5">
    <name type="scientific">Paracraurococcus ruber</name>
    <dbReference type="NCBI Taxonomy" id="77675"/>
    <lineage>
        <taxon>Bacteria</taxon>
        <taxon>Pseudomonadati</taxon>
        <taxon>Pseudomonadota</taxon>
        <taxon>Alphaproteobacteria</taxon>
        <taxon>Acetobacterales</taxon>
        <taxon>Roseomonadaceae</taxon>
        <taxon>Paracraurococcus</taxon>
    </lineage>
</organism>
<gene>
    <name evidence="4" type="ORF">CKO45_18320</name>
</gene>
<comment type="caution">
    <text evidence="4">The sequence shown here is derived from an EMBL/GenBank/DDBJ whole genome shotgun (WGS) entry which is preliminary data.</text>
</comment>
<dbReference type="PANTHER" id="PTHR43425">
    <property type="entry name" value="OXYGEN-INSENSITIVE NADPH NITROREDUCTASE"/>
    <property type="match status" value="1"/>
</dbReference>
<dbReference type="Proteomes" id="UP000697995">
    <property type="component" value="Unassembled WGS sequence"/>
</dbReference>
<keyword evidence="1" id="KW-0285">Flavoprotein</keyword>
<dbReference type="InterPro" id="IPR016446">
    <property type="entry name" value="Flavin_OxRdtase_Frp"/>
</dbReference>
<evidence type="ECO:0000256" key="2">
    <source>
        <dbReference type="ARBA" id="ARBA00022643"/>
    </source>
</evidence>
<evidence type="ECO:0008006" key="6">
    <source>
        <dbReference type="Google" id="ProtNLM"/>
    </source>
</evidence>
<keyword evidence="5" id="KW-1185">Reference proteome</keyword>
<evidence type="ECO:0000313" key="5">
    <source>
        <dbReference type="Proteomes" id="UP000697995"/>
    </source>
</evidence>
<protein>
    <recommendedName>
        <fullName evidence="6">Nitroreductase</fullName>
    </recommendedName>
</protein>
<keyword evidence="2" id="KW-0288">FMN</keyword>
<sequence length="96" mass="10513">MGVFGLCVGYPKPRAEGEVKPRLPQGVVLHRGRYDAGPEPTARAAYDAEMSAFSQRNEMAADSWTQRVIARIGTVRALRGRDRLAAALQAMGFPLR</sequence>
<evidence type="ECO:0000256" key="1">
    <source>
        <dbReference type="ARBA" id="ARBA00022630"/>
    </source>
</evidence>
<accession>A0ABS1D072</accession>
<dbReference type="SUPFAM" id="SSF55469">
    <property type="entry name" value="FMN-dependent nitroreductase-like"/>
    <property type="match status" value="1"/>
</dbReference>
<evidence type="ECO:0000256" key="3">
    <source>
        <dbReference type="ARBA" id="ARBA00023002"/>
    </source>
</evidence>
<reference evidence="4 5" key="1">
    <citation type="journal article" date="2020" name="Microorganisms">
        <title>Osmotic Adaptation and Compatible Solute Biosynthesis of Phototrophic Bacteria as Revealed from Genome Analyses.</title>
        <authorList>
            <person name="Imhoff J.F."/>
            <person name="Rahn T."/>
            <person name="Kunzel S."/>
            <person name="Keller A."/>
            <person name="Neulinger S.C."/>
        </authorList>
    </citation>
    <scope>NUCLEOTIDE SEQUENCE [LARGE SCALE GENOMIC DNA]</scope>
    <source>
        <strain evidence="4 5">DSM 15382</strain>
    </source>
</reference>
<dbReference type="InterPro" id="IPR000415">
    <property type="entry name" value="Nitroreductase-like"/>
</dbReference>
<dbReference type="PANTHER" id="PTHR43425:SF2">
    <property type="entry name" value="OXYGEN-INSENSITIVE NADPH NITROREDUCTASE"/>
    <property type="match status" value="1"/>
</dbReference>
<dbReference type="Gene3D" id="3.40.109.10">
    <property type="entry name" value="NADH Oxidase"/>
    <property type="match status" value="1"/>
</dbReference>